<feature type="compositionally biased region" description="Basic and acidic residues" evidence="1">
    <location>
        <begin position="17"/>
        <end position="26"/>
    </location>
</feature>
<keyword evidence="2" id="KW-1133">Transmembrane helix</keyword>
<keyword evidence="4" id="KW-1185">Reference proteome</keyword>
<feature type="region of interest" description="Disordered" evidence="1">
    <location>
        <begin position="1"/>
        <end position="35"/>
    </location>
</feature>
<sequence>MMSDSDSGLVGLYKPGHIKERNERRNPTRPPAKPIQHPSLIVSLQAPLVKTALLLLLLLYTSPFPWTFCVGLTGKRNTVKMTQREYIAQTARKHSAREESVTQAQQAMQPDCWCPRIDCATLVGIFHNPRNKGKQFFRKAESQSLRKVPAAESR</sequence>
<evidence type="ECO:0000313" key="3">
    <source>
        <dbReference type="EMBL" id="KAF2279680.1"/>
    </source>
</evidence>
<name>A0A6A6JSU7_WESOR</name>
<evidence type="ECO:0000313" key="4">
    <source>
        <dbReference type="Proteomes" id="UP000800097"/>
    </source>
</evidence>
<accession>A0A6A6JSU7</accession>
<dbReference type="GeneID" id="54546705"/>
<dbReference type="EMBL" id="ML986486">
    <property type="protein sequence ID" value="KAF2279680.1"/>
    <property type="molecule type" value="Genomic_DNA"/>
</dbReference>
<proteinExistence type="predicted"/>
<keyword evidence="2" id="KW-0812">Transmembrane</keyword>
<protein>
    <submittedName>
        <fullName evidence="3">Uncharacterized protein</fullName>
    </submittedName>
</protein>
<keyword evidence="2" id="KW-0472">Membrane</keyword>
<reference evidence="3" key="1">
    <citation type="journal article" date="2020" name="Stud. Mycol.">
        <title>101 Dothideomycetes genomes: a test case for predicting lifestyles and emergence of pathogens.</title>
        <authorList>
            <person name="Haridas S."/>
            <person name="Albert R."/>
            <person name="Binder M."/>
            <person name="Bloem J."/>
            <person name="Labutti K."/>
            <person name="Salamov A."/>
            <person name="Andreopoulos B."/>
            <person name="Baker S."/>
            <person name="Barry K."/>
            <person name="Bills G."/>
            <person name="Bluhm B."/>
            <person name="Cannon C."/>
            <person name="Castanera R."/>
            <person name="Culley D."/>
            <person name="Daum C."/>
            <person name="Ezra D."/>
            <person name="Gonzalez J."/>
            <person name="Henrissat B."/>
            <person name="Kuo A."/>
            <person name="Liang C."/>
            <person name="Lipzen A."/>
            <person name="Lutzoni F."/>
            <person name="Magnuson J."/>
            <person name="Mondo S."/>
            <person name="Nolan M."/>
            <person name="Ohm R."/>
            <person name="Pangilinan J."/>
            <person name="Park H.-J."/>
            <person name="Ramirez L."/>
            <person name="Alfaro M."/>
            <person name="Sun H."/>
            <person name="Tritt A."/>
            <person name="Yoshinaga Y."/>
            <person name="Zwiers L.-H."/>
            <person name="Turgeon B."/>
            <person name="Goodwin S."/>
            <person name="Spatafora J."/>
            <person name="Crous P."/>
            <person name="Grigoriev I."/>
        </authorList>
    </citation>
    <scope>NUCLEOTIDE SEQUENCE</scope>
    <source>
        <strain evidence="3">CBS 379.55</strain>
    </source>
</reference>
<dbReference type="RefSeq" id="XP_033657219.1">
    <property type="nucleotide sequence ID" value="XM_033793530.1"/>
</dbReference>
<dbReference type="AlphaFoldDB" id="A0A6A6JSU7"/>
<gene>
    <name evidence="3" type="ORF">EI97DRAFT_183560</name>
</gene>
<organism evidence="3 4">
    <name type="scientific">Westerdykella ornata</name>
    <dbReference type="NCBI Taxonomy" id="318751"/>
    <lineage>
        <taxon>Eukaryota</taxon>
        <taxon>Fungi</taxon>
        <taxon>Dikarya</taxon>
        <taxon>Ascomycota</taxon>
        <taxon>Pezizomycotina</taxon>
        <taxon>Dothideomycetes</taxon>
        <taxon>Pleosporomycetidae</taxon>
        <taxon>Pleosporales</taxon>
        <taxon>Sporormiaceae</taxon>
        <taxon>Westerdykella</taxon>
    </lineage>
</organism>
<evidence type="ECO:0000256" key="2">
    <source>
        <dbReference type="SAM" id="Phobius"/>
    </source>
</evidence>
<evidence type="ECO:0000256" key="1">
    <source>
        <dbReference type="SAM" id="MobiDB-lite"/>
    </source>
</evidence>
<feature type="transmembrane region" description="Helical" evidence="2">
    <location>
        <begin position="52"/>
        <end position="74"/>
    </location>
</feature>
<dbReference type="Proteomes" id="UP000800097">
    <property type="component" value="Unassembled WGS sequence"/>
</dbReference>